<evidence type="ECO:0000256" key="5">
    <source>
        <dbReference type="ARBA" id="ARBA00022964"/>
    </source>
</evidence>
<reference evidence="13" key="1">
    <citation type="submission" date="2021-01" db="EMBL/GenBank/DDBJ databases">
        <authorList>
            <consortium name="Genoscope - CEA"/>
            <person name="William W."/>
        </authorList>
    </citation>
    <scope>NUCLEOTIDE SEQUENCE</scope>
</reference>
<organism evidence="13 14">
    <name type="scientific">Paramecium primaurelia</name>
    <dbReference type="NCBI Taxonomy" id="5886"/>
    <lineage>
        <taxon>Eukaryota</taxon>
        <taxon>Sar</taxon>
        <taxon>Alveolata</taxon>
        <taxon>Ciliophora</taxon>
        <taxon>Intramacronucleata</taxon>
        <taxon>Oligohymenophorea</taxon>
        <taxon>Peniculida</taxon>
        <taxon>Parameciidae</taxon>
        <taxon>Paramecium</taxon>
    </lineage>
</organism>
<keyword evidence="5" id="KW-0223">Dioxygenase</keyword>
<comment type="caution">
    <text evidence="13">The sequence shown here is derived from an EMBL/GenBank/DDBJ whole genome shotgun (WGS) entry which is preliminary data.</text>
</comment>
<feature type="domain" description="JmjC" evidence="12">
    <location>
        <begin position="131"/>
        <end position="297"/>
    </location>
</feature>
<evidence type="ECO:0000313" key="13">
    <source>
        <dbReference type="EMBL" id="CAD8045890.1"/>
    </source>
</evidence>
<keyword evidence="9" id="KW-0804">Transcription</keyword>
<keyword evidence="6" id="KW-0560">Oxidoreductase</keyword>
<evidence type="ECO:0000256" key="4">
    <source>
        <dbReference type="ARBA" id="ARBA00022853"/>
    </source>
</evidence>
<evidence type="ECO:0000256" key="8">
    <source>
        <dbReference type="ARBA" id="ARBA00023015"/>
    </source>
</evidence>
<dbReference type="PROSITE" id="PS51184">
    <property type="entry name" value="JMJC"/>
    <property type="match status" value="1"/>
</dbReference>
<dbReference type="InterPro" id="IPR003347">
    <property type="entry name" value="JmjC_dom"/>
</dbReference>
<dbReference type="GO" id="GO:0106140">
    <property type="term" value="F:P-TEFb complex binding"/>
    <property type="evidence" value="ECO:0007669"/>
    <property type="project" value="TreeGrafter"/>
</dbReference>
<dbReference type="AlphaFoldDB" id="A0A8S1JYV0"/>
<comment type="cofactor">
    <cofactor evidence="1">
        <name>Fe(2+)</name>
        <dbReference type="ChEBI" id="CHEBI:29033"/>
    </cofactor>
</comment>
<dbReference type="PANTHER" id="PTHR12480">
    <property type="entry name" value="ARGININE DEMETHYLASE AND LYSYL-HYDROXYLASE JMJD"/>
    <property type="match status" value="1"/>
</dbReference>
<dbReference type="Pfam" id="PF02373">
    <property type="entry name" value="JmjC"/>
    <property type="match status" value="1"/>
</dbReference>
<keyword evidence="14" id="KW-1185">Reference proteome</keyword>
<evidence type="ECO:0000256" key="6">
    <source>
        <dbReference type="ARBA" id="ARBA00023002"/>
    </source>
</evidence>
<dbReference type="GO" id="GO:0005737">
    <property type="term" value="C:cytoplasm"/>
    <property type="evidence" value="ECO:0007669"/>
    <property type="project" value="TreeGrafter"/>
</dbReference>
<evidence type="ECO:0000259" key="12">
    <source>
        <dbReference type="PROSITE" id="PS51184"/>
    </source>
</evidence>
<evidence type="ECO:0000256" key="10">
    <source>
        <dbReference type="ARBA" id="ARBA00023242"/>
    </source>
</evidence>
<evidence type="ECO:0000256" key="1">
    <source>
        <dbReference type="ARBA" id="ARBA00001954"/>
    </source>
</evidence>
<dbReference type="OMA" id="NGWWHAV"/>
<dbReference type="PANTHER" id="PTHR12480:SF32">
    <property type="entry name" value="BIFUNCTIONAL ARGININE DEMETHYLASE AND LYSYL-HYDROXYLASE JMJD6"/>
    <property type="match status" value="1"/>
</dbReference>
<dbReference type="InterPro" id="IPR050910">
    <property type="entry name" value="JMJD6_ArgDemeth/LysHydrox"/>
</dbReference>
<evidence type="ECO:0000256" key="9">
    <source>
        <dbReference type="ARBA" id="ARBA00023163"/>
    </source>
</evidence>
<accession>A0A8S1JYV0</accession>
<keyword evidence="10" id="KW-0539">Nucleus</keyword>
<keyword evidence="3" id="KW-0479">Metal-binding</keyword>
<dbReference type="GO" id="GO:0046872">
    <property type="term" value="F:metal ion binding"/>
    <property type="evidence" value="ECO:0007669"/>
    <property type="project" value="UniProtKB-KW"/>
</dbReference>
<proteinExistence type="inferred from homology"/>
<dbReference type="GO" id="GO:0005634">
    <property type="term" value="C:nucleus"/>
    <property type="evidence" value="ECO:0007669"/>
    <property type="project" value="UniProtKB-SubCell"/>
</dbReference>
<evidence type="ECO:0000313" key="14">
    <source>
        <dbReference type="Proteomes" id="UP000688137"/>
    </source>
</evidence>
<keyword evidence="8" id="KW-0805">Transcription regulation</keyword>
<sequence length="353" mass="42476">MNQSQKQFEFKNVDELKIFLKYQQRPSLQYQQRFKDLLLQKVEQSPIKFDSNLSIKEFQTQYDSKVPVIINGLDEDWENWNWDYLIQNYKDCYFRCAIDDDGNYLKLRFDQYIQYFQDNSDYNPLYIFDGDIPKNMLNQYKIPYLFPQDYLANLKQKRPQYRWILCGPKQSGSMIHIDPYETSAWNSVVLGKKRWVMFPPSIDKNIVKGKSLISQEVLSTINNPIDYFSIIVPLIKEYCDQQNIQYYDFIQSEHETVYVPNGWWHAVLNIEDCVAVTQNYVSDQNFEKFWIAFNKENPTLSQQFQTNVQQENEELYKRILILNERFNIQIKSLQQDDNVSEQDSLEDFQNQFD</sequence>
<comment type="similarity">
    <text evidence="11">Belongs to the JMJD6 family.</text>
</comment>
<gene>
    <name evidence="13" type="ORF">PPRIM_AZ9-3.1.T0100078</name>
</gene>
<dbReference type="SMART" id="SM00558">
    <property type="entry name" value="JmjC"/>
    <property type="match status" value="1"/>
</dbReference>
<evidence type="ECO:0000256" key="11">
    <source>
        <dbReference type="ARBA" id="ARBA00038068"/>
    </source>
</evidence>
<protein>
    <recommendedName>
        <fullName evidence="12">JmjC domain-containing protein</fullName>
    </recommendedName>
</protein>
<evidence type="ECO:0000256" key="2">
    <source>
        <dbReference type="ARBA" id="ARBA00004123"/>
    </source>
</evidence>
<name>A0A8S1JYV0_PARPR</name>
<dbReference type="Proteomes" id="UP000688137">
    <property type="component" value="Unassembled WGS sequence"/>
</dbReference>
<keyword evidence="7" id="KW-0408">Iron</keyword>
<comment type="subcellular location">
    <subcellularLocation>
        <location evidence="2">Nucleus</location>
    </subcellularLocation>
</comment>
<dbReference type="GO" id="GO:0033749">
    <property type="term" value="F:histone H4R3 demethylase activity"/>
    <property type="evidence" value="ECO:0007669"/>
    <property type="project" value="TreeGrafter"/>
</dbReference>
<dbReference type="EMBL" id="CAJJDM010000007">
    <property type="protein sequence ID" value="CAD8045890.1"/>
    <property type="molecule type" value="Genomic_DNA"/>
</dbReference>
<evidence type="ECO:0000256" key="3">
    <source>
        <dbReference type="ARBA" id="ARBA00022723"/>
    </source>
</evidence>
<evidence type="ECO:0000256" key="7">
    <source>
        <dbReference type="ARBA" id="ARBA00023004"/>
    </source>
</evidence>
<keyword evidence="4" id="KW-0156">Chromatin regulator</keyword>